<dbReference type="Gene3D" id="1.10.530.10">
    <property type="match status" value="1"/>
</dbReference>
<sequence>MTDRRTGRVVRALVMVTAALAAAAGTAGADPLPSTDQVGAAAVDPAAYIAMAGPVAQAVMAEYDIPASVILGQAGIESRWGASGLTTKDNNHFGFKCAEPDRPGPIAIGCHKYVTDECRPDGSCYTTTAYFRVYASMRDSYRDYGRLVTTVDAYAGALPFRHDPDRFIAAVAPVYNNRPSYASDVISVMRTYNLYALNTIGPSRTDVIVGGGGTDFTGDGKTDIATFSRGTAADVFVAASTGSGFAGTSVKWHEFFATGNEIPLTGDFNGDGKDDVATFTRGTAADVFVALSTGSSFAGTSVKWHEFFAAGDEIPAVGDFNGDGKDDIATFTRGTNADVFVALSTGSSFAGTSVKWHDFFAAGGEIPGVGDFDGDGKDDIVTFARGTGGDVFVARSTGSSFAGTSVKWHEFFSVNGELPSVGDFDGDGKDDIITFTRGGRGDAYVARSTGTGFGPSSVWHGHFAIDGEIPGVGDFNGDGKDDIVTFTRGTGGDVYVSLSDGTKFVQDSWKWHEFFAIGAEIPAPGVL</sequence>
<feature type="domain" description="Mannosyl-glycoprotein endo-beta-N-acetylglucosamidase-like" evidence="3">
    <location>
        <begin position="40"/>
        <end position="198"/>
    </location>
</feature>
<protein>
    <recommendedName>
        <fullName evidence="3">Mannosyl-glycoprotein endo-beta-N-acetylglucosamidase-like domain-containing protein</fullName>
    </recommendedName>
</protein>
<dbReference type="Proteomes" id="UP000542674">
    <property type="component" value="Unassembled WGS sequence"/>
</dbReference>
<evidence type="ECO:0000256" key="2">
    <source>
        <dbReference type="SAM" id="SignalP"/>
    </source>
</evidence>
<dbReference type="Pfam" id="PF13517">
    <property type="entry name" value="FG-GAP_3"/>
    <property type="match status" value="2"/>
</dbReference>
<feature type="signal peptide" evidence="2">
    <location>
        <begin position="1"/>
        <end position="29"/>
    </location>
</feature>
<proteinExistence type="predicted"/>
<dbReference type="RefSeq" id="WP_184670944.1">
    <property type="nucleotide sequence ID" value="NZ_BAABAI010000022.1"/>
</dbReference>
<dbReference type="SUPFAM" id="SSF69318">
    <property type="entry name" value="Integrin alpha N-terminal domain"/>
    <property type="match status" value="1"/>
</dbReference>
<organism evidence="4 5">
    <name type="scientific">Saccharothrix violaceirubra</name>
    <dbReference type="NCBI Taxonomy" id="413306"/>
    <lineage>
        <taxon>Bacteria</taxon>
        <taxon>Bacillati</taxon>
        <taxon>Actinomycetota</taxon>
        <taxon>Actinomycetes</taxon>
        <taxon>Pseudonocardiales</taxon>
        <taxon>Pseudonocardiaceae</taxon>
        <taxon>Saccharothrix</taxon>
    </lineage>
</organism>
<gene>
    <name evidence="4" type="ORF">F4559_004088</name>
</gene>
<comment type="caution">
    <text evidence="4">The sequence shown here is derived from an EMBL/GenBank/DDBJ whole genome shotgun (WGS) entry which is preliminary data.</text>
</comment>
<dbReference type="EMBL" id="JACHJS010000001">
    <property type="protein sequence ID" value="MBB4966729.1"/>
    <property type="molecule type" value="Genomic_DNA"/>
</dbReference>
<feature type="chain" id="PRO_5031130253" description="Mannosyl-glycoprotein endo-beta-N-acetylglucosamidase-like domain-containing protein" evidence="2">
    <location>
        <begin position="30"/>
        <end position="527"/>
    </location>
</feature>
<evidence type="ECO:0000259" key="3">
    <source>
        <dbReference type="SMART" id="SM00047"/>
    </source>
</evidence>
<reference evidence="4 5" key="1">
    <citation type="submission" date="2020-08" db="EMBL/GenBank/DDBJ databases">
        <title>Sequencing the genomes of 1000 actinobacteria strains.</title>
        <authorList>
            <person name="Klenk H.-P."/>
        </authorList>
    </citation>
    <scope>NUCLEOTIDE SEQUENCE [LARGE SCALE GENOMIC DNA]</scope>
    <source>
        <strain evidence="4 5">DSM 45084</strain>
    </source>
</reference>
<dbReference type="GO" id="GO:0004040">
    <property type="term" value="F:amidase activity"/>
    <property type="evidence" value="ECO:0007669"/>
    <property type="project" value="InterPro"/>
</dbReference>
<evidence type="ECO:0000313" key="4">
    <source>
        <dbReference type="EMBL" id="MBB4966729.1"/>
    </source>
</evidence>
<dbReference type="PANTHER" id="PTHR46580:SF2">
    <property type="entry name" value="MAM DOMAIN-CONTAINING PROTEIN"/>
    <property type="match status" value="1"/>
</dbReference>
<dbReference type="InterPro" id="IPR002901">
    <property type="entry name" value="MGlyc_endo_b_GlcNAc-like_dom"/>
</dbReference>
<dbReference type="AlphaFoldDB" id="A0A7W7T529"/>
<dbReference type="Gene3D" id="2.130.10.130">
    <property type="entry name" value="Integrin alpha, N-terminal"/>
    <property type="match status" value="1"/>
</dbReference>
<dbReference type="Pfam" id="PF01832">
    <property type="entry name" value="Glucosaminidase"/>
    <property type="match status" value="1"/>
</dbReference>
<accession>A0A7W7T529</accession>
<name>A0A7W7T529_9PSEU</name>
<evidence type="ECO:0000313" key="5">
    <source>
        <dbReference type="Proteomes" id="UP000542674"/>
    </source>
</evidence>
<keyword evidence="1 2" id="KW-0732">Signal</keyword>
<dbReference type="Gene3D" id="2.40.128.340">
    <property type="match status" value="1"/>
</dbReference>
<dbReference type="SMART" id="SM00047">
    <property type="entry name" value="LYZ2"/>
    <property type="match status" value="1"/>
</dbReference>
<dbReference type="PANTHER" id="PTHR46580">
    <property type="entry name" value="SENSOR KINASE-RELATED"/>
    <property type="match status" value="1"/>
</dbReference>
<evidence type="ECO:0000256" key="1">
    <source>
        <dbReference type="ARBA" id="ARBA00022729"/>
    </source>
</evidence>
<dbReference type="InterPro" id="IPR028994">
    <property type="entry name" value="Integrin_alpha_N"/>
</dbReference>
<dbReference type="InterPro" id="IPR013517">
    <property type="entry name" value="FG-GAP"/>
</dbReference>
<keyword evidence="5" id="KW-1185">Reference proteome</keyword>